<dbReference type="AlphaFoldDB" id="A0A934VWN1"/>
<evidence type="ECO:0000256" key="1">
    <source>
        <dbReference type="SAM" id="MobiDB-lite"/>
    </source>
</evidence>
<feature type="transmembrane region" description="Helical" evidence="2">
    <location>
        <begin position="589"/>
        <end position="612"/>
    </location>
</feature>
<sequence>MASHRQRFIDLATSNSPDSSESKIRSVEWLDQQLPQDGVDFASAVQRWEMLDSRPKARAWRKSIYWLLLTFALLAGLPVVWMMREPAALYSSVASLYGNIGGFSIFSITDTPISVSDELSDEEKLLLGDQSIPLLEQKMQLWKSDPGNPAFYSEYAVTYFTEQGKLPPDYDQIVARIDPDNAWFDYFAAGAETPVRAVEKSSEQFGSMQKRGDLPAVVPPDWVINDSAAMEAALNRVRVARGKPRFQSYLQELTQQRIPLLSQDTPVNYVRSLAYIIGEPRGDLELRKLGKIFAAKAYTLGEASDIEGLRDLRLDAMEFSEHLEENDDRRMFPQLVTTVTVPTVMEALHKAETKLGIEKEDPRVESKAKAYETLELERERRSLHGSAASQQELVEERGGGLFAVLYTSAPANRLANPPPITEADLKPLRLMDHAAYSQFHTADAWAIMGLLLLSLALYRFRGHRELNGIARRLVQLLQLGDWCWIVFGGVVAPIFLTIGVIWLTPLGGTDWSVNHSRGYENNALPTFQYAAMVLWLVIQTSLMIQWRMRRRAPFFPISKWKLWVAMATIGVVVTALLGANHFWTEEVTPGLLVIGAFWVVTSCALALFSAPLEMPQRLAFAKIMQWPVVIAMLIFAAASIGFYEYYLHWFEKDDFQKFRAELPSSIPYEYRVGVQMKKERDAMLERF</sequence>
<keyword evidence="2" id="KW-0812">Transmembrane</keyword>
<reference evidence="3" key="1">
    <citation type="submission" date="2021-01" db="EMBL/GenBank/DDBJ databases">
        <title>Modified the classification status of verrucomicrobia.</title>
        <authorList>
            <person name="Feng X."/>
        </authorList>
    </citation>
    <scope>NUCLEOTIDE SEQUENCE</scope>
    <source>
        <strain evidence="3">KCTC 22041</strain>
    </source>
</reference>
<keyword evidence="2" id="KW-1133">Transmembrane helix</keyword>
<proteinExistence type="predicted"/>
<feature type="transmembrane region" description="Helical" evidence="2">
    <location>
        <begin position="64"/>
        <end position="83"/>
    </location>
</feature>
<feature type="transmembrane region" description="Helical" evidence="2">
    <location>
        <begin position="523"/>
        <end position="542"/>
    </location>
</feature>
<feature type="transmembrane region" description="Helical" evidence="2">
    <location>
        <begin position="444"/>
        <end position="461"/>
    </location>
</feature>
<feature type="transmembrane region" description="Helical" evidence="2">
    <location>
        <begin position="562"/>
        <end position="583"/>
    </location>
</feature>
<dbReference type="EMBL" id="JAENIJ010000013">
    <property type="protein sequence ID" value="MBK1882679.1"/>
    <property type="molecule type" value="Genomic_DNA"/>
</dbReference>
<evidence type="ECO:0000313" key="4">
    <source>
        <dbReference type="Proteomes" id="UP000603141"/>
    </source>
</evidence>
<protein>
    <submittedName>
        <fullName evidence="3">Uncharacterized protein</fullName>
    </submittedName>
</protein>
<dbReference type="Proteomes" id="UP000603141">
    <property type="component" value="Unassembled WGS sequence"/>
</dbReference>
<keyword evidence="2" id="KW-0472">Membrane</keyword>
<feature type="region of interest" description="Disordered" evidence="1">
    <location>
        <begin position="1"/>
        <end position="20"/>
    </location>
</feature>
<accession>A0A934VWN1</accession>
<name>A0A934VWN1_9BACT</name>
<evidence type="ECO:0000256" key="2">
    <source>
        <dbReference type="SAM" id="Phobius"/>
    </source>
</evidence>
<organism evidence="3 4">
    <name type="scientific">Luteolibacter pohnpeiensis</name>
    <dbReference type="NCBI Taxonomy" id="454153"/>
    <lineage>
        <taxon>Bacteria</taxon>
        <taxon>Pseudomonadati</taxon>
        <taxon>Verrucomicrobiota</taxon>
        <taxon>Verrucomicrobiia</taxon>
        <taxon>Verrucomicrobiales</taxon>
        <taxon>Verrucomicrobiaceae</taxon>
        <taxon>Luteolibacter</taxon>
    </lineage>
</organism>
<feature type="transmembrane region" description="Helical" evidence="2">
    <location>
        <begin position="482"/>
        <end position="503"/>
    </location>
</feature>
<comment type="caution">
    <text evidence="3">The sequence shown here is derived from an EMBL/GenBank/DDBJ whole genome shotgun (WGS) entry which is preliminary data.</text>
</comment>
<feature type="transmembrane region" description="Helical" evidence="2">
    <location>
        <begin position="624"/>
        <end position="643"/>
    </location>
</feature>
<gene>
    <name evidence="3" type="ORF">JIN85_09640</name>
</gene>
<evidence type="ECO:0000313" key="3">
    <source>
        <dbReference type="EMBL" id="MBK1882679.1"/>
    </source>
</evidence>
<dbReference type="RefSeq" id="WP_200270046.1">
    <property type="nucleotide sequence ID" value="NZ_JAENIJ010000013.1"/>
</dbReference>
<keyword evidence="4" id="KW-1185">Reference proteome</keyword>